<feature type="region of interest" description="Disordered" evidence="8">
    <location>
        <begin position="158"/>
        <end position="206"/>
    </location>
</feature>
<organism evidence="10 12">
    <name type="scientific">Synchytrium endobioticum</name>
    <dbReference type="NCBI Taxonomy" id="286115"/>
    <lineage>
        <taxon>Eukaryota</taxon>
        <taxon>Fungi</taxon>
        <taxon>Fungi incertae sedis</taxon>
        <taxon>Chytridiomycota</taxon>
        <taxon>Chytridiomycota incertae sedis</taxon>
        <taxon>Chytridiomycetes</taxon>
        <taxon>Synchytriales</taxon>
        <taxon>Synchytriaceae</taxon>
        <taxon>Synchytrium</taxon>
    </lineage>
</organism>
<dbReference type="Gene3D" id="3.10.110.10">
    <property type="entry name" value="Ubiquitin Conjugating Enzyme"/>
    <property type="match status" value="1"/>
</dbReference>
<comment type="similarity">
    <text evidence="2">Belongs to the VPS37 family.</text>
</comment>
<dbReference type="EMBL" id="QEAM01000131">
    <property type="protein sequence ID" value="TPX45741.1"/>
    <property type="molecule type" value="Genomic_DNA"/>
</dbReference>
<feature type="domain" description="VPS37 C-terminal" evidence="9">
    <location>
        <begin position="286"/>
        <end position="369"/>
    </location>
</feature>
<dbReference type="PROSITE" id="PS51314">
    <property type="entry name" value="VPS37_C"/>
    <property type="match status" value="1"/>
</dbReference>
<dbReference type="STRING" id="286115.A0A507BRQ4"/>
<evidence type="ECO:0000256" key="3">
    <source>
        <dbReference type="ARBA" id="ARBA00022448"/>
    </source>
</evidence>
<evidence type="ECO:0000256" key="7">
    <source>
        <dbReference type="SAM" id="Coils"/>
    </source>
</evidence>
<gene>
    <name evidence="11" type="ORF">SeLEV6574_g03701</name>
    <name evidence="10" type="ORF">SeMB42_g07957</name>
</gene>
<evidence type="ECO:0000313" key="11">
    <source>
        <dbReference type="EMBL" id="TPX45741.1"/>
    </source>
</evidence>
<dbReference type="SUPFAM" id="SSF140111">
    <property type="entry name" value="Endosomal sorting complex assembly domain"/>
    <property type="match status" value="1"/>
</dbReference>
<dbReference type="GO" id="GO:0006623">
    <property type="term" value="P:protein targeting to vacuole"/>
    <property type="evidence" value="ECO:0007669"/>
    <property type="project" value="TreeGrafter"/>
</dbReference>
<keyword evidence="7" id="KW-0175">Coiled coil</keyword>
<dbReference type="InterPro" id="IPR016135">
    <property type="entry name" value="UBQ-conjugating_enzyme/RWD"/>
</dbReference>
<dbReference type="GO" id="GO:0000813">
    <property type="term" value="C:ESCRT I complex"/>
    <property type="evidence" value="ECO:0007669"/>
    <property type="project" value="TreeGrafter"/>
</dbReference>
<dbReference type="Proteomes" id="UP000317494">
    <property type="component" value="Unassembled WGS sequence"/>
</dbReference>
<comment type="subcellular location">
    <subcellularLocation>
        <location evidence="1">Endosome</location>
    </subcellularLocation>
</comment>
<proteinExistence type="inferred from homology"/>
<keyword evidence="5 6" id="KW-0653">Protein transport</keyword>
<name>A0A507BRQ4_9FUNG</name>
<feature type="coiled-coil region" evidence="7">
    <location>
        <begin position="240"/>
        <end position="299"/>
    </location>
</feature>
<evidence type="ECO:0000256" key="4">
    <source>
        <dbReference type="ARBA" id="ARBA00022753"/>
    </source>
</evidence>
<accession>A0A507BRQ4</accession>
<dbReference type="VEuPathDB" id="FungiDB:SeMB42_g07957"/>
<evidence type="ECO:0000256" key="2">
    <source>
        <dbReference type="ARBA" id="ARBA00007617"/>
    </source>
</evidence>
<evidence type="ECO:0000313" key="12">
    <source>
        <dbReference type="Proteomes" id="UP000317494"/>
    </source>
</evidence>
<sequence>MYSYSSNSASNSGSNSNGSAYWGIPGLSSSSSTPSASTAMQELRRKQIASLRDHSLSVREVQRDTTFEVSCSIPSTPTVAGYTLCLVVTLPPQFPDNQQPPTIQVRPPPVVAHAWIDARTGLIVGHDKLSNWNQHVSLGKLVKEIIQEFQIRHPAIVSSPADPTRMGPFAAPLSSSSNNASTASHAQNPTYHSPPPPHPHQQPVQTTHYATLDTMTAAELEVLVSDEAALQQFVDGLPHMREARALERNLRAENESLAKKNLSRQIELQEKRNALLEKYQELQKRRQEFDDLMAKQQDELFRFTPEYLTMQLREAASESESLSDSMAEAFREGRIPVEDFLRQYRETRKVYHMRAAKLERVVKQAGVFQ</sequence>
<dbReference type="OrthoDB" id="10260857at2759"/>
<dbReference type="PANTHER" id="PTHR13678">
    <property type="entry name" value="VACUOLAR PROTEIN SORTING-ASSOCIATED PROTEIN 37"/>
    <property type="match status" value="1"/>
</dbReference>
<protein>
    <recommendedName>
        <fullName evidence="9">VPS37 C-terminal domain-containing protein</fullName>
    </recommendedName>
</protein>
<dbReference type="EMBL" id="QEAN01000708">
    <property type="protein sequence ID" value="TPX30198.1"/>
    <property type="molecule type" value="Genomic_DNA"/>
</dbReference>
<evidence type="ECO:0000256" key="8">
    <source>
        <dbReference type="SAM" id="MobiDB-lite"/>
    </source>
</evidence>
<comment type="caution">
    <text evidence="10">The sequence shown here is derived from an EMBL/GenBank/DDBJ whole genome shotgun (WGS) entry which is preliminary data.</text>
</comment>
<dbReference type="GO" id="GO:0006612">
    <property type="term" value="P:protein targeting to membrane"/>
    <property type="evidence" value="ECO:0007669"/>
    <property type="project" value="TreeGrafter"/>
</dbReference>
<evidence type="ECO:0000256" key="1">
    <source>
        <dbReference type="ARBA" id="ARBA00004177"/>
    </source>
</evidence>
<evidence type="ECO:0000259" key="9">
    <source>
        <dbReference type="PROSITE" id="PS51314"/>
    </source>
</evidence>
<dbReference type="PANTHER" id="PTHR13678:SF2">
    <property type="entry name" value="VACUOLAR PROTEIN SORTING-ASSOCIATED PROTEIN 37A"/>
    <property type="match status" value="1"/>
</dbReference>
<feature type="compositionally biased region" description="Low complexity" evidence="8">
    <location>
        <begin position="170"/>
        <end position="191"/>
    </location>
</feature>
<keyword evidence="4" id="KW-0967">Endosome</keyword>
<dbReference type="Proteomes" id="UP000320475">
    <property type="component" value="Unassembled WGS sequence"/>
</dbReference>
<dbReference type="Pfam" id="PF07200">
    <property type="entry name" value="Mod_r"/>
    <property type="match status" value="1"/>
</dbReference>
<dbReference type="AlphaFoldDB" id="A0A507BRQ4"/>
<evidence type="ECO:0000256" key="5">
    <source>
        <dbReference type="ARBA" id="ARBA00022927"/>
    </source>
</evidence>
<dbReference type="GO" id="GO:0043162">
    <property type="term" value="P:ubiquitin-dependent protein catabolic process via the multivesicular body sorting pathway"/>
    <property type="evidence" value="ECO:0007669"/>
    <property type="project" value="TreeGrafter"/>
</dbReference>
<keyword evidence="12" id="KW-1185">Reference proteome</keyword>
<evidence type="ECO:0000313" key="13">
    <source>
        <dbReference type="Proteomes" id="UP000320475"/>
    </source>
</evidence>
<dbReference type="Gene3D" id="1.10.287.660">
    <property type="entry name" value="Helix hairpin bin"/>
    <property type="match status" value="1"/>
</dbReference>
<reference evidence="12 13" key="1">
    <citation type="journal article" date="2019" name="Sci. Rep.">
        <title>Comparative genomics of chytrid fungi reveal insights into the obligate biotrophic and pathogenic lifestyle of Synchytrium endobioticum.</title>
        <authorList>
            <person name="van de Vossenberg B.T.L.H."/>
            <person name="Warris S."/>
            <person name="Nguyen H.D.T."/>
            <person name="van Gent-Pelzer M.P.E."/>
            <person name="Joly D.L."/>
            <person name="van de Geest H.C."/>
            <person name="Bonants P.J.M."/>
            <person name="Smith D.S."/>
            <person name="Levesque C.A."/>
            <person name="van der Lee T.A.J."/>
        </authorList>
    </citation>
    <scope>NUCLEOTIDE SEQUENCE [LARGE SCALE GENOMIC DNA]</scope>
    <source>
        <strain evidence="11 13">LEV6574</strain>
        <strain evidence="10 12">MB42</strain>
    </source>
</reference>
<evidence type="ECO:0000313" key="10">
    <source>
        <dbReference type="EMBL" id="TPX30198.1"/>
    </source>
</evidence>
<keyword evidence="3 6" id="KW-0813">Transport</keyword>
<dbReference type="InterPro" id="IPR029012">
    <property type="entry name" value="Helix_hairpin_bin_sf"/>
</dbReference>
<dbReference type="InterPro" id="IPR009851">
    <property type="entry name" value="Mod_r"/>
</dbReference>
<evidence type="ECO:0000256" key="6">
    <source>
        <dbReference type="PROSITE-ProRule" id="PRU00646"/>
    </source>
</evidence>
<dbReference type="SUPFAM" id="SSF54495">
    <property type="entry name" value="UBC-like"/>
    <property type="match status" value="1"/>
</dbReference>
<dbReference type="CDD" id="cd11685">
    <property type="entry name" value="UEV_TSG101-like"/>
    <property type="match status" value="1"/>
</dbReference>
<dbReference type="InterPro" id="IPR037202">
    <property type="entry name" value="ESCRT_assembly_dom"/>
</dbReference>